<feature type="transmembrane region" description="Helical" evidence="1">
    <location>
        <begin position="271"/>
        <end position="288"/>
    </location>
</feature>
<feature type="transmembrane region" description="Helical" evidence="1">
    <location>
        <begin position="203"/>
        <end position="227"/>
    </location>
</feature>
<feature type="transmembrane region" description="Helical" evidence="1">
    <location>
        <begin position="84"/>
        <end position="104"/>
    </location>
</feature>
<dbReference type="EMBL" id="JNUP01000064">
    <property type="protein sequence ID" value="KGE71943.1"/>
    <property type="molecule type" value="Genomic_DNA"/>
</dbReference>
<comment type="caution">
    <text evidence="2">The sequence shown here is derived from an EMBL/GenBank/DDBJ whole genome shotgun (WGS) entry which is preliminary data.</text>
</comment>
<sequence>MTNQDRTPQNLLTGFHIIIAGVYAVSFSIAVLSFLSALMTAFVQPLGVPLWFFLIICLAAVATELIITFFFTGPDTGRFLRVRVFIVTGVVSYLLAGLFLPGPLTDFSRFLPSLATLSPPLFSVFVFWLMGSRHNALLDREELLLDMAGKRGEDLLHVLQQDHPRILDGLSRIVSLNRGSIGGIFLLILMTLTLWLGEVQITLPFQISAIISGVFALAGLALGNTYLDDHRTIQRTCLASDEQRVTRVGLALVLIGFSFLIPFFIARNRSLLPLAVLESIFIWIVGIFSSDRSSQTAMEIQHFLTTTSELPQWGQPPMEEVAAQPSEFWTIFIEIIINSLKIGAVLGVIIFLVYPAIQHGGLSHLLRTLGQFFSRSWLGNLFRGVGKILARIWSLLQSIFRFRHRSWARKAGLSSDEFLQSYLTQVRTTEALKGKRNKTLNRLIDLFRRFLDAAISLGVVLTQHMTLREIVGAIPEYAREISTRILQLLERSLYAPEEISQETYSELTQLVRDLESLIAQRQAEQESP</sequence>
<keyword evidence="1" id="KW-1133">Transmembrane helix</keyword>
<dbReference type="RefSeq" id="WP_037547825.1">
    <property type="nucleotide sequence ID" value="NZ_JNUP01000064.1"/>
</dbReference>
<feature type="transmembrane region" description="Helical" evidence="1">
    <location>
        <begin position="110"/>
        <end position="130"/>
    </location>
</feature>
<feature type="transmembrane region" description="Helical" evidence="1">
    <location>
        <begin position="179"/>
        <end position="197"/>
    </location>
</feature>
<feature type="transmembrane region" description="Helical" evidence="1">
    <location>
        <begin position="50"/>
        <end position="72"/>
    </location>
</feature>
<feature type="transmembrane region" description="Helical" evidence="1">
    <location>
        <begin position="12"/>
        <end position="38"/>
    </location>
</feature>
<keyword evidence="3" id="KW-1185">Reference proteome</keyword>
<protein>
    <recommendedName>
        <fullName evidence="4">DUF4129 domain-containing protein</fullName>
    </recommendedName>
</protein>
<gene>
    <name evidence="2" type="ORF">DC28_09105</name>
</gene>
<evidence type="ECO:0000256" key="1">
    <source>
        <dbReference type="SAM" id="Phobius"/>
    </source>
</evidence>
<evidence type="ECO:0008006" key="4">
    <source>
        <dbReference type="Google" id="ProtNLM"/>
    </source>
</evidence>
<keyword evidence="1" id="KW-0812">Transmembrane</keyword>
<dbReference type="STRING" id="1480694.DC28_09105"/>
<name>A0A098QX14_9SPIO</name>
<reference evidence="2 3" key="1">
    <citation type="submission" date="2014-05" db="EMBL/GenBank/DDBJ databases">
        <title>De novo Genome Sequence of Spirocheata sp.</title>
        <authorList>
            <person name="Shivani Y."/>
            <person name="Subhash Y."/>
            <person name="Tushar L."/>
            <person name="Sasikala C."/>
            <person name="Ramana C.V."/>
        </authorList>
    </citation>
    <scope>NUCLEOTIDE SEQUENCE [LARGE SCALE GENOMIC DNA]</scope>
    <source>
        <strain evidence="2 3">JC230</strain>
    </source>
</reference>
<dbReference type="AlphaFoldDB" id="A0A098QX14"/>
<evidence type="ECO:0000313" key="2">
    <source>
        <dbReference type="EMBL" id="KGE71943.1"/>
    </source>
</evidence>
<proteinExistence type="predicted"/>
<organism evidence="2 3">
    <name type="scientific">Spirochaeta lutea</name>
    <dbReference type="NCBI Taxonomy" id="1480694"/>
    <lineage>
        <taxon>Bacteria</taxon>
        <taxon>Pseudomonadati</taxon>
        <taxon>Spirochaetota</taxon>
        <taxon>Spirochaetia</taxon>
        <taxon>Spirochaetales</taxon>
        <taxon>Spirochaetaceae</taxon>
        <taxon>Spirochaeta</taxon>
    </lineage>
</organism>
<dbReference type="Proteomes" id="UP000029692">
    <property type="component" value="Unassembled WGS sequence"/>
</dbReference>
<keyword evidence="1" id="KW-0472">Membrane</keyword>
<accession>A0A098QX14</accession>
<evidence type="ECO:0000313" key="3">
    <source>
        <dbReference type="Proteomes" id="UP000029692"/>
    </source>
</evidence>
<feature type="transmembrane region" description="Helical" evidence="1">
    <location>
        <begin position="335"/>
        <end position="357"/>
    </location>
</feature>
<feature type="transmembrane region" description="Helical" evidence="1">
    <location>
        <begin position="248"/>
        <end position="265"/>
    </location>
</feature>